<feature type="domain" description="AntA/AntB antirepressor" evidence="3">
    <location>
        <begin position="17"/>
        <end position="82"/>
    </location>
</feature>
<feature type="domain" description="Antirepressor protein C-terminal" evidence="2">
    <location>
        <begin position="128"/>
        <end position="232"/>
    </location>
</feature>
<dbReference type="InterPro" id="IPR005039">
    <property type="entry name" value="Ant_C"/>
</dbReference>
<feature type="coiled-coil region" evidence="1">
    <location>
        <begin position="117"/>
        <end position="144"/>
    </location>
</feature>
<keyword evidence="5" id="KW-1185">Reference proteome</keyword>
<accession>A0A380K7B0</accession>
<dbReference type="InterPro" id="IPR013557">
    <property type="entry name" value="AntA/B_antirep"/>
</dbReference>
<dbReference type="GO" id="GO:0003677">
    <property type="term" value="F:DNA binding"/>
    <property type="evidence" value="ECO:0007669"/>
    <property type="project" value="InterPro"/>
</dbReference>
<dbReference type="EMBL" id="UHFN01000007">
    <property type="protein sequence ID" value="SUN60539.1"/>
    <property type="molecule type" value="Genomic_DNA"/>
</dbReference>
<gene>
    <name evidence="4" type="ORF">NCTC12224_00937</name>
</gene>
<evidence type="ECO:0000259" key="3">
    <source>
        <dbReference type="Pfam" id="PF08346"/>
    </source>
</evidence>
<dbReference type="Pfam" id="PF03374">
    <property type="entry name" value="ANT"/>
    <property type="match status" value="1"/>
</dbReference>
<organism evidence="4 5">
    <name type="scientific">Streptococcus hyointestinalis</name>
    <dbReference type="NCBI Taxonomy" id="1337"/>
    <lineage>
        <taxon>Bacteria</taxon>
        <taxon>Bacillati</taxon>
        <taxon>Bacillota</taxon>
        <taxon>Bacilli</taxon>
        <taxon>Lactobacillales</taxon>
        <taxon>Streptococcaceae</taxon>
        <taxon>Streptococcus</taxon>
    </lineage>
</organism>
<evidence type="ECO:0000256" key="1">
    <source>
        <dbReference type="SAM" id="Coils"/>
    </source>
</evidence>
<evidence type="ECO:0000259" key="2">
    <source>
        <dbReference type="Pfam" id="PF03374"/>
    </source>
</evidence>
<dbReference type="AlphaFoldDB" id="A0A380K7B0"/>
<dbReference type="Pfam" id="PF08346">
    <property type="entry name" value="AntA"/>
    <property type="match status" value="1"/>
</dbReference>
<reference evidence="4 5" key="1">
    <citation type="submission" date="2018-06" db="EMBL/GenBank/DDBJ databases">
        <authorList>
            <consortium name="Pathogen Informatics"/>
            <person name="Doyle S."/>
        </authorList>
    </citation>
    <scope>NUCLEOTIDE SEQUENCE [LARGE SCALE GENOMIC DNA]</scope>
    <source>
        <strain evidence="4 5">NCTC12224</strain>
    </source>
</reference>
<evidence type="ECO:0000313" key="5">
    <source>
        <dbReference type="Proteomes" id="UP000254924"/>
    </source>
</evidence>
<proteinExistence type="predicted"/>
<name>A0A380K7B0_9STRE</name>
<dbReference type="OrthoDB" id="9812611at2"/>
<dbReference type="Proteomes" id="UP000254924">
    <property type="component" value="Unassembled WGS sequence"/>
</dbReference>
<evidence type="ECO:0000313" key="4">
    <source>
        <dbReference type="EMBL" id="SUN60539.1"/>
    </source>
</evidence>
<keyword evidence="1" id="KW-0175">Coiled coil</keyword>
<sequence length="245" mass="28313">MNNLISVNLNENNEPVVSGRQLHKALEVKTPYDKWFPRMTDYGFAENEDFSTFLSESTGGRRATDHILKLDMAKEIAMLQRTDKGKEVRQYFIQVEKEFNSPDKIIARALLLSNDKVLKLESRVEFLETELEEAQKQARYLDLIIESKASLRVTQIAADYGMSAHKFNKLLHDLGVQHKVNGQWILYKKHMGKGYVDSATFDFIDGRGQARTHITTTWTQKGRLFLYELLKETGILPLIERDEDD</sequence>
<protein>
    <submittedName>
        <fullName evidence="4">Prophage LambdaSa1, antirepressor</fullName>
    </submittedName>
</protein>